<comment type="caution">
    <text evidence="1">The sequence shown here is derived from an EMBL/GenBank/DDBJ whole genome shotgun (WGS) entry which is preliminary data.</text>
</comment>
<proteinExistence type="predicted"/>
<dbReference type="Proteomes" id="UP000318864">
    <property type="component" value="Unassembled WGS sequence"/>
</dbReference>
<dbReference type="EMBL" id="RBZW01000055">
    <property type="protein sequence ID" value="THE63860.1"/>
    <property type="molecule type" value="Genomic_DNA"/>
</dbReference>
<dbReference type="AlphaFoldDB" id="A0A4S3TJW6"/>
<protein>
    <recommendedName>
        <fullName evidence="3">SRPBCC family protein</fullName>
    </recommendedName>
</protein>
<gene>
    <name evidence="1" type="ORF">D8Y22_16170</name>
</gene>
<name>A0A4S3TJW6_9EURY</name>
<reference evidence="1 2" key="1">
    <citation type="submission" date="2018-10" db="EMBL/GenBank/DDBJ databases">
        <title>Natronolimnobius sp. XQ-INN 246 isolated from Inner Mongolia Autonomous Region of China.</title>
        <authorList>
            <person name="Xue Q."/>
        </authorList>
    </citation>
    <scope>NUCLEOTIDE SEQUENCE [LARGE SCALE GENOMIC DNA]</scope>
    <source>
        <strain evidence="1 2">XQ-INN 246</strain>
    </source>
</reference>
<evidence type="ECO:0000313" key="1">
    <source>
        <dbReference type="EMBL" id="THE63860.1"/>
    </source>
</evidence>
<accession>A0A4S3TJW6</accession>
<dbReference type="SUPFAM" id="SSF55961">
    <property type="entry name" value="Bet v1-like"/>
    <property type="match status" value="1"/>
</dbReference>
<evidence type="ECO:0008006" key="3">
    <source>
        <dbReference type="Google" id="ProtNLM"/>
    </source>
</evidence>
<organism evidence="1 2">
    <name type="scientific">Salinadaptatus halalkaliphilus</name>
    <dbReference type="NCBI Taxonomy" id="2419781"/>
    <lineage>
        <taxon>Archaea</taxon>
        <taxon>Methanobacteriati</taxon>
        <taxon>Methanobacteriota</taxon>
        <taxon>Stenosarchaea group</taxon>
        <taxon>Halobacteria</taxon>
        <taxon>Halobacteriales</taxon>
        <taxon>Natrialbaceae</taxon>
        <taxon>Salinadaptatus</taxon>
    </lineage>
</organism>
<sequence>MHTVELSYTVEPSAEELLASLSPTAIVEYADIFAIESHETVGETDRMTVSFDENTMVLEFVELSDGYEYTMVDGSGLFATRQSTIRVKDESETEVTATMEYTLDSRLAFVLNYLAAKTVRRELELTVENLVAQTMDAEPTLE</sequence>
<dbReference type="RefSeq" id="WP_141465706.1">
    <property type="nucleotide sequence ID" value="NZ_RBZW01000055.1"/>
</dbReference>
<evidence type="ECO:0000313" key="2">
    <source>
        <dbReference type="Proteomes" id="UP000318864"/>
    </source>
</evidence>
<keyword evidence="2" id="KW-1185">Reference proteome</keyword>
<dbReference type="OrthoDB" id="197225at2157"/>